<feature type="transmembrane region" description="Helical" evidence="1">
    <location>
        <begin position="53"/>
        <end position="77"/>
    </location>
</feature>
<dbReference type="RefSeq" id="WP_036431057.1">
    <property type="nucleotide sequence ID" value="NZ_JFDO01000004.1"/>
</dbReference>
<gene>
    <name evidence="2" type="ORF">MCAPa_0830</name>
</gene>
<keyword evidence="1" id="KW-0472">Membrane</keyword>
<sequence length="358" mass="42923">MKKTRTNQNFDSKVFFISKISNFKNNLIAIIIFIFLFISMFRLTLIGQFFDDVFFSFLFGWFKYLIYFLLFVFNFCLFKKLVVAIKLKAFIIIGFFTIVLASFLTLNFIIWQFINEQTISNNYKIYALWQNDILVQIIKFYNYHWYTNSVFTIDFKNWINYFLNKDTYFNLFLFGGFISYFICGIFWYFTLPASYLTLIVLLIISLVWLVTDDPFYLLKNKTKKISFKKNNTLDNQIDTPKVVKHYNVTGLEIFKNKLDDNLELPIYKNKEKNLLTSLENILLDTNFVDKMLFLKLEKTDFKKEQEIINDSTKDLTSQFKNHHKEGILTDSQISPFKRNKPAKKISDDEFFNELFEQK</sequence>
<accession>A0A084ERB5</accession>
<feature type="transmembrane region" description="Helical" evidence="1">
    <location>
        <begin position="126"/>
        <end position="146"/>
    </location>
</feature>
<feature type="transmembrane region" description="Helical" evidence="1">
    <location>
        <begin position="167"/>
        <end position="189"/>
    </location>
</feature>
<comment type="caution">
    <text evidence="2">The sequence shown here is derived from an EMBL/GenBank/DDBJ whole genome shotgun (WGS) entry which is preliminary data.</text>
</comment>
<reference evidence="2 3" key="1">
    <citation type="submission" date="2014-02" db="EMBL/GenBank/DDBJ databases">
        <title>Genome sequence of Mycoplasma capricolum subsp. capricolum strain 14232.</title>
        <authorList>
            <person name="Sirand-Pugnet P."/>
            <person name="Breton M."/>
            <person name="Dordet-Frisoni E."/>
            <person name="Baranowski E."/>
            <person name="Barre A."/>
            <person name="Couture C."/>
            <person name="Dupuy V."/>
            <person name="Gaurivaud P."/>
            <person name="Jacob D."/>
            <person name="Lemaitre C."/>
            <person name="Manso-Silvan L."/>
            <person name="Nikolski M."/>
            <person name="Nouvel L.-X."/>
            <person name="Poumarat F."/>
            <person name="Tardy F."/>
            <person name="Thebault P."/>
            <person name="Theil S."/>
            <person name="Citti C."/>
            <person name="Thiaucourt F."/>
            <person name="Blanchard A."/>
        </authorList>
    </citation>
    <scope>NUCLEOTIDE SEQUENCE [LARGE SCALE GENOMIC DNA]</scope>
    <source>
        <strain evidence="2 3">14232</strain>
    </source>
</reference>
<organism evidence="2 3">
    <name type="scientific">Mycoplasma capricolum subsp. capricolum 14232</name>
    <dbReference type="NCBI Taxonomy" id="1188238"/>
    <lineage>
        <taxon>Bacteria</taxon>
        <taxon>Bacillati</taxon>
        <taxon>Mycoplasmatota</taxon>
        <taxon>Mollicutes</taxon>
        <taxon>Mycoplasmataceae</taxon>
        <taxon>Mycoplasma</taxon>
    </lineage>
</organism>
<feature type="transmembrane region" description="Helical" evidence="1">
    <location>
        <begin position="27"/>
        <end position="47"/>
    </location>
</feature>
<evidence type="ECO:0008006" key="4">
    <source>
        <dbReference type="Google" id="ProtNLM"/>
    </source>
</evidence>
<dbReference type="AlphaFoldDB" id="A0A084ERB5"/>
<name>A0A084ERB5_MYCCA</name>
<proteinExistence type="predicted"/>
<evidence type="ECO:0000313" key="2">
    <source>
        <dbReference type="EMBL" id="KEZ20507.1"/>
    </source>
</evidence>
<keyword evidence="1" id="KW-0812">Transmembrane</keyword>
<dbReference type="Proteomes" id="UP000028533">
    <property type="component" value="Unassembled WGS sequence"/>
</dbReference>
<evidence type="ECO:0000313" key="3">
    <source>
        <dbReference type="Proteomes" id="UP000028533"/>
    </source>
</evidence>
<keyword evidence="1" id="KW-1133">Transmembrane helix</keyword>
<dbReference type="EMBL" id="JFDO01000004">
    <property type="protein sequence ID" value="KEZ20507.1"/>
    <property type="molecule type" value="Genomic_DNA"/>
</dbReference>
<feature type="transmembrane region" description="Helical" evidence="1">
    <location>
        <begin position="89"/>
        <end position="114"/>
    </location>
</feature>
<feature type="transmembrane region" description="Helical" evidence="1">
    <location>
        <begin position="195"/>
        <end position="218"/>
    </location>
</feature>
<protein>
    <recommendedName>
        <fullName evidence="4">Transmembrane protein</fullName>
    </recommendedName>
</protein>
<evidence type="ECO:0000256" key="1">
    <source>
        <dbReference type="SAM" id="Phobius"/>
    </source>
</evidence>